<dbReference type="AlphaFoldDB" id="A0A4S4APK0"/>
<comment type="caution">
    <text evidence="3">The sequence shown here is derived from an EMBL/GenBank/DDBJ whole genome shotgun (WGS) entry which is preliminary data.</text>
</comment>
<dbReference type="Proteomes" id="UP000307956">
    <property type="component" value="Unassembled WGS sequence"/>
</dbReference>
<dbReference type="PANTHER" id="PTHR40124:SF1">
    <property type="entry name" value="DISAGGREGATASE RELATED REPEAT PROTEIN"/>
    <property type="match status" value="1"/>
</dbReference>
<keyword evidence="1" id="KW-0732">Signal</keyword>
<dbReference type="Gene3D" id="2.60.120.200">
    <property type="match status" value="1"/>
</dbReference>
<evidence type="ECO:0000259" key="2">
    <source>
        <dbReference type="Pfam" id="PF21294"/>
    </source>
</evidence>
<dbReference type="EMBL" id="SSOD01000006">
    <property type="protein sequence ID" value="THF61624.1"/>
    <property type="molecule type" value="Genomic_DNA"/>
</dbReference>
<feature type="chain" id="PRO_5020910329" description="Polysaccharide lyase 14 domain-containing protein" evidence="1">
    <location>
        <begin position="24"/>
        <end position="492"/>
    </location>
</feature>
<accession>A0A4S4APK0</accession>
<dbReference type="OrthoDB" id="7552220at2"/>
<dbReference type="PANTHER" id="PTHR40124">
    <property type="match status" value="1"/>
</dbReference>
<gene>
    <name evidence="3" type="ORF">E6O51_09215</name>
</gene>
<sequence>MMSRAPVLASLLALLPVAAAAQAPISDALDGMTCGAFVSAAHMAWQRKGGDWVDADSKPFGTVAYAETYVASGAVGQTVRIDVTRLARAWMQGTEPVGAVFLAVPPGGESGRARFHSRESADRGARPKLVLRQAGGRTSEFEPTADSTLNCTTTKSLGTAKTITVGPDSNAILALPFPREGLAGIEQAELVLTVQKQYGGGAMVALYRPLLPRAEKQEVEPGLSRAYPGDRGIAGHPAVVFAESFEDDGWKSRLSSVTRTSHAALSGSAREGRFEPFDGRALKVTVPKGSLLGLNALYRFKEKTGQEPEEMYFRYALRFGDDWDPHISGGKMPGFAGTYNRGGWGGRHADGTNGWSARGTFFQARDHGSAVSRLRGIGSYVYHADKKSGYGATWGWNLGPTGALEKNRWYSVEQYVRMNTPGRKDGVLRAWIDGRLAFERTDLRFRDVPDLRIETLWLNVYHGGTKPTPQEMSLYIDNLVIAREYIGPPRHP</sequence>
<protein>
    <recommendedName>
        <fullName evidence="2">Polysaccharide lyase 14 domain-containing protein</fullName>
    </recommendedName>
</protein>
<proteinExistence type="predicted"/>
<name>A0A4S4APK0_9RHOO</name>
<evidence type="ECO:0000256" key="1">
    <source>
        <dbReference type="SAM" id="SignalP"/>
    </source>
</evidence>
<dbReference type="InterPro" id="IPR048958">
    <property type="entry name" value="Polysacc_lyase_14"/>
</dbReference>
<evidence type="ECO:0000313" key="3">
    <source>
        <dbReference type="EMBL" id="THF61624.1"/>
    </source>
</evidence>
<dbReference type="Pfam" id="PF21294">
    <property type="entry name" value="Polysacc_lyase_14"/>
    <property type="match status" value="1"/>
</dbReference>
<feature type="domain" description="Polysaccharide lyase 14" evidence="2">
    <location>
        <begin position="280"/>
        <end position="467"/>
    </location>
</feature>
<feature type="signal peptide" evidence="1">
    <location>
        <begin position="1"/>
        <end position="23"/>
    </location>
</feature>
<reference evidence="3 4" key="1">
    <citation type="submission" date="2019-04" db="EMBL/GenBank/DDBJ databases">
        <title>Azoarcus rhizosphaerae sp. nov. isolated from rhizosphere of Ficus religiosa.</title>
        <authorList>
            <person name="Lin S.-Y."/>
            <person name="Hameed A."/>
            <person name="Hsu Y.-H."/>
            <person name="Young C.-C."/>
        </authorList>
    </citation>
    <scope>NUCLEOTIDE SEQUENCE [LARGE SCALE GENOMIC DNA]</scope>
    <source>
        <strain evidence="3 4">CC-YHH848</strain>
    </source>
</reference>
<keyword evidence="4" id="KW-1185">Reference proteome</keyword>
<evidence type="ECO:0000313" key="4">
    <source>
        <dbReference type="Proteomes" id="UP000307956"/>
    </source>
</evidence>
<dbReference type="RefSeq" id="WP_136384698.1">
    <property type="nucleotide sequence ID" value="NZ_SSOD01000006.1"/>
</dbReference>
<organism evidence="3 4">
    <name type="scientific">Pseudothauera rhizosphaerae</name>
    <dbReference type="NCBI Taxonomy" id="2565932"/>
    <lineage>
        <taxon>Bacteria</taxon>
        <taxon>Pseudomonadati</taxon>
        <taxon>Pseudomonadota</taxon>
        <taxon>Betaproteobacteria</taxon>
        <taxon>Rhodocyclales</taxon>
        <taxon>Zoogloeaceae</taxon>
        <taxon>Pseudothauera</taxon>
    </lineage>
</organism>